<dbReference type="Proteomes" id="UP001501510">
    <property type="component" value="Unassembled WGS sequence"/>
</dbReference>
<protein>
    <recommendedName>
        <fullName evidence="4">Transposase</fullName>
    </recommendedName>
</protein>
<sequence length="102" mass="11920">MSKKTKTYSLETKLKAVKMYLEDGIGSTTIVKELQLSDENRVLLWVKRFREFGEEGLKEQRGKYKGANKGSPRKQELTLEQENEKLRAEVEYLKKLLQIGRL</sequence>
<evidence type="ECO:0000313" key="3">
    <source>
        <dbReference type="Proteomes" id="UP001501510"/>
    </source>
</evidence>
<name>A0ABN1J919_9CLOT</name>
<evidence type="ECO:0000256" key="1">
    <source>
        <dbReference type="SAM" id="MobiDB-lite"/>
    </source>
</evidence>
<evidence type="ECO:0008006" key="4">
    <source>
        <dbReference type="Google" id="ProtNLM"/>
    </source>
</evidence>
<proteinExistence type="predicted"/>
<dbReference type="InterPro" id="IPR036388">
    <property type="entry name" value="WH-like_DNA-bd_sf"/>
</dbReference>
<dbReference type="Gene3D" id="1.10.10.10">
    <property type="entry name" value="Winged helix-like DNA-binding domain superfamily/Winged helix DNA-binding domain"/>
    <property type="match status" value="1"/>
</dbReference>
<keyword evidence="3" id="KW-1185">Reference proteome</keyword>
<dbReference type="SUPFAM" id="SSF46689">
    <property type="entry name" value="Homeodomain-like"/>
    <property type="match status" value="1"/>
</dbReference>
<gene>
    <name evidence="2" type="ORF">GCM10008906_02430</name>
</gene>
<organism evidence="2 3">
    <name type="scientific">Clostridium oceanicum</name>
    <dbReference type="NCBI Taxonomy" id="1543"/>
    <lineage>
        <taxon>Bacteria</taxon>
        <taxon>Bacillati</taxon>
        <taxon>Bacillota</taxon>
        <taxon>Clostridia</taxon>
        <taxon>Eubacteriales</taxon>
        <taxon>Clostridiaceae</taxon>
        <taxon>Clostridium</taxon>
    </lineage>
</organism>
<evidence type="ECO:0000313" key="2">
    <source>
        <dbReference type="EMBL" id="GAA0732606.1"/>
    </source>
</evidence>
<dbReference type="RefSeq" id="WP_343758011.1">
    <property type="nucleotide sequence ID" value="NZ_BAAACG010000001.1"/>
</dbReference>
<dbReference type="InterPro" id="IPR009057">
    <property type="entry name" value="Homeodomain-like_sf"/>
</dbReference>
<comment type="caution">
    <text evidence="2">The sequence shown here is derived from an EMBL/GenBank/DDBJ whole genome shotgun (WGS) entry which is preliminary data.</text>
</comment>
<dbReference type="EMBL" id="BAAACG010000001">
    <property type="protein sequence ID" value="GAA0732606.1"/>
    <property type="molecule type" value="Genomic_DNA"/>
</dbReference>
<accession>A0ABN1J919</accession>
<reference evidence="2 3" key="1">
    <citation type="journal article" date="2019" name="Int. J. Syst. Evol. Microbiol.">
        <title>The Global Catalogue of Microorganisms (GCM) 10K type strain sequencing project: providing services to taxonomists for standard genome sequencing and annotation.</title>
        <authorList>
            <consortium name="The Broad Institute Genomics Platform"/>
            <consortium name="The Broad Institute Genome Sequencing Center for Infectious Disease"/>
            <person name="Wu L."/>
            <person name="Ma J."/>
        </authorList>
    </citation>
    <scope>NUCLEOTIDE SEQUENCE [LARGE SCALE GENOMIC DNA]</scope>
    <source>
        <strain evidence="2 3">JCM 1407</strain>
    </source>
</reference>
<feature type="region of interest" description="Disordered" evidence="1">
    <location>
        <begin position="57"/>
        <end position="79"/>
    </location>
</feature>